<dbReference type="AlphaFoldDB" id="A0A6M6JIK7"/>
<feature type="domain" description="Putative host cell surface-exposed lipoprotein Ltp-like HTH region" evidence="3">
    <location>
        <begin position="139"/>
        <end position="180"/>
    </location>
</feature>
<keyword evidence="2" id="KW-0472">Membrane</keyword>
<protein>
    <recommendedName>
        <fullName evidence="3">Putative host cell surface-exposed lipoprotein Ltp-like HTH region domain-containing protein</fullName>
    </recommendedName>
</protein>
<keyword evidence="2" id="KW-1133">Transmembrane helix</keyword>
<name>A0A6M6JIK7_9PSEU</name>
<dbReference type="Gene3D" id="1.10.10.10">
    <property type="entry name" value="Winged helix-like DNA-binding domain superfamily/Winged helix DNA-binding domain"/>
    <property type="match status" value="2"/>
</dbReference>
<keyword evidence="5" id="KW-1185">Reference proteome</keyword>
<dbReference type="InterPro" id="IPR036388">
    <property type="entry name" value="WH-like_DNA-bd_sf"/>
</dbReference>
<dbReference type="Proteomes" id="UP000505377">
    <property type="component" value="Chromosome"/>
</dbReference>
<sequence length="230" mass="24338">MHPEQRRPEIDPVTERIPRIAATAVYAAPRYDQPRYDQPPPGWAPPQQRAYAPPPPVVKPKRTGRKVLAWSAGAVVALVVIAGLSARTPEAAPAPTVAAQDAPAAVVEAPVAAAPAPALEAPAAAAPAPAPEPSMTVSQSSAVRKAEDYLSYMGFSRSGLVDQLEFEGFSTADATFAVDSVTVDWMEQAAKKAQSYMDYTGFSRSGLIDQLEFEGFTSEQARYGADSVGL</sequence>
<evidence type="ECO:0000313" key="5">
    <source>
        <dbReference type="Proteomes" id="UP000505377"/>
    </source>
</evidence>
<feature type="domain" description="Putative host cell surface-exposed lipoprotein Ltp-like HTH region" evidence="3">
    <location>
        <begin position="184"/>
        <end position="227"/>
    </location>
</feature>
<evidence type="ECO:0000256" key="2">
    <source>
        <dbReference type="SAM" id="Phobius"/>
    </source>
</evidence>
<keyword evidence="2" id="KW-0812">Transmembrane</keyword>
<accession>A0A6M6JIK7</accession>
<feature type="region of interest" description="Disordered" evidence="1">
    <location>
        <begin position="28"/>
        <end position="58"/>
    </location>
</feature>
<dbReference type="RefSeq" id="WP_172157902.1">
    <property type="nucleotide sequence ID" value="NZ_CP053564.1"/>
</dbReference>
<dbReference type="EMBL" id="CP053564">
    <property type="protein sequence ID" value="QJY46532.1"/>
    <property type="molecule type" value="Genomic_DNA"/>
</dbReference>
<dbReference type="InterPro" id="IPR011434">
    <property type="entry name" value="Ltp-like_HTH"/>
</dbReference>
<gene>
    <name evidence="4" type="ORF">HOP40_12515</name>
</gene>
<proteinExistence type="predicted"/>
<evidence type="ECO:0000313" key="4">
    <source>
        <dbReference type="EMBL" id="QJY46532.1"/>
    </source>
</evidence>
<dbReference type="Pfam" id="PF07553">
    <property type="entry name" value="Lipoprotein_Ltp"/>
    <property type="match status" value="2"/>
</dbReference>
<organism evidence="4 5">
    <name type="scientific">Pseudonocardia broussonetiae</name>
    <dbReference type="NCBI Taxonomy" id="2736640"/>
    <lineage>
        <taxon>Bacteria</taxon>
        <taxon>Bacillati</taxon>
        <taxon>Actinomycetota</taxon>
        <taxon>Actinomycetes</taxon>
        <taxon>Pseudonocardiales</taxon>
        <taxon>Pseudonocardiaceae</taxon>
        <taxon>Pseudonocardia</taxon>
    </lineage>
</organism>
<reference evidence="4 5" key="1">
    <citation type="submission" date="2020-05" db="EMBL/GenBank/DDBJ databases">
        <authorList>
            <person name="Mo P."/>
        </authorList>
    </citation>
    <scope>NUCLEOTIDE SEQUENCE [LARGE SCALE GENOMIC DNA]</scope>
    <source>
        <strain evidence="4 5">Gen01</strain>
    </source>
</reference>
<evidence type="ECO:0000256" key="1">
    <source>
        <dbReference type="SAM" id="MobiDB-lite"/>
    </source>
</evidence>
<feature type="transmembrane region" description="Helical" evidence="2">
    <location>
        <begin position="67"/>
        <end position="86"/>
    </location>
</feature>
<evidence type="ECO:0000259" key="3">
    <source>
        <dbReference type="Pfam" id="PF07553"/>
    </source>
</evidence>
<dbReference type="KEGG" id="pbro:HOP40_12515"/>